<keyword evidence="2" id="KW-1185">Reference proteome</keyword>
<dbReference type="STRING" id="1122184.SAMN02745176_01319"/>
<dbReference type="InterPro" id="IPR008257">
    <property type="entry name" value="Pept_M19"/>
</dbReference>
<dbReference type="SUPFAM" id="SSF51556">
    <property type="entry name" value="Metallo-dependent hydrolases"/>
    <property type="match status" value="1"/>
</dbReference>
<organism evidence="1 2">
    <name type="scientific">Lutispora thermophila DSM 19022</name>
    <dbReference type="NCBI Taxonomy" id="1122184"/>
    <lineage>
        <taxon>Bacteria</taxon>
        <taxon>Bacillati</taxon>
        <taxon>Bacillota</taxon>
        <taxon>Clostridia</taxon>
        <taxon>Lutisporales</taxon>
        <taxon>Lutisporaceae</taxon>
        <taxon>Lutispora</taxon>
    </lineage>
</organism>
<evidence type="ECO:0000313" key="1">
    <source>
        <dbReference type="EMBL" id="SHI77283.1"/>
    </source>
</evidence>
<dbReference type="PROSITE" id="PS51365">
    <property type="entry name" value="RENAL_DIPEPTIDASE_2"/>
    <property type="match status" value="1"/>
</dbReference>
<dbReference type="AlphaFoldDB" id="A0A1M6DVV1"/>
<evidence type="ECO:0000313" key="2">
    <source>
        <dbReference type="Proteomes" id="UP000184442"/>
    </source>
</evidence>
<dbReference type="GO" id="GO:0070573">
    <property type="term" value="F:metallodipeptidase activity"/>
    <property type="evidence" value="ECO:0007669"/>
    <property type="project" value="InterPro"/>
</dbReference>
<dbReference type="InterPro" id="IPR032466">
    <property type="entry name" value="Metal_Hydrolase"/>
</dbReference>
<dbReference type="OrthoDB" id="9804920at2"/>
<dbReference type="GO" id="GO:0006508">
    <property type="term" value="P:proteolysis"/>
    <property type="evidence" value="ECO:0007669"/>
    <property type="project" value="InterPro"/>
</dbReference>
<dbReference type="Pfam" id="PF01244">
    <property type="entry name" value="Peptidase_M19"/>
    <property type="match status" value="1"/>
</dbReference>
<name>A0A1M6DVV1_9FIRM</name>
<dbReference type="PANTHER" id="PTHR10443:SF12">
    <property type="entry name" value="DIPEPTIDASE"/>
    <property type="match status" value="1"/>
</dbReference>
<dbReference type="Proteomes" id="UP000184442">
    <property type="component" value="Unassembled WGS sequence"/>
</dbReference>
<protein>
    <submittedName>
        <fullName evidence="1">Membrane dipeptidase</fullName>
    </submittedName>
</protein>
<sequence length="330" mass="37012">MDLNSIMKEIVIIDGHTDIPRDVYLRESKGEKDVFMSKHYKELRDAGVNIVFANIFTKTFPEAALKEALLQIEKALKVTKENEDVILIKSKKDLDDVLTNNKLGLVLSLEGFEPLGNSPELLNIFYELGIRAGMLTWNYTNAFASGADVMNGQLSEKGISAINIMNSLGILIDVSHLNEQGFWDIVKHNKNKPIIASHSNARALFNHSRNLTDEQIKAIAESGGVVGAVSYFSKVDENDLNKIRTDDDNTETIHDYIKHIEYLVNLVGYDHVSFGFDFNMYLGDFGVAGLENASKIKDVIQLLLERNHKLEDVKKIAGGNLIRVLYDILE</sequence>
<dbReference type="Gene3D" id="3.20.20.140">
    <property type="entry name" value="Metal-dependent hydrolases"/>
    <property type="match status" value="1"/>
</dbReference>
<gene>
    <name evidence="1" type="ORF">SAMN02745176_01319</name>
</gene>
<reference evidence="1 2" key="1">
    <citation type="submission" date="2016-11" db="EMBL/GenBank/DDBJ databases">
        <authorList>
            <person name="Jaros S."/>
            <person name="Januszkiewicz K."/>
            <person name="Wedrychowicz H."/>
        </authorList>
    </citation>
    <scope>NUCLEOTIDE SEQUENCE [LARGE SCALE GENOMIC DNA]</scope>
    <source>
        <strain evidence="1 2">DSM 19022</strain>
    </source>
</reference>
<dbReference type="RefSeq" id="WP_084524403.1">
    <property type="nucleotide sequence ID" value="NZ_FQZS01000007.1"/>
</dbReference>
<accession>A0A1M6DVV1</accession>
<dbReference type="EMBL" id="FQZS01000007">
    <property type="protein sequence ID" value="SHI77283.1"/>
    <property type="molecule type" value="Genomic_DNA"/>
</dbReference>
<proteinExistence type="predicted"/>
<dbReference type="PANTHER" id="PTHR10443">
    <property type="entry name" value="MICROSOMAL DIPEPTIDASE"/>
    <property type="match status" value="1"/>
</dbReference>